<dbReference type="GO" id="GO:0007165">
    <property type="term" value="P:signal transduction"/>
    <property type="evidence" value="ECO:0007669"/>
    <property type="project" value="UniProtKB-KW"/>
</dbReference>
<evidence type="ECO:0000256" key="5">
    <source>
        <dbReference type="SAM" id="Coils"/>
    </source>
</evidence>
<gene>
    <name evidence="10" type="ORF">CSC94_09190</name>
</gene>
<dbReference type="Pfam" id="PF08376">
    <property type="entry name" value="NIT"/>
    <property type="match status" value="1"/>
</dbReference>
<dbReference type="PROSITE" id="PS50885">
    <property type="entry name" value="HAMP"/>
    <property type="match status" value="2"/>
</dbReference>
<keyword evidence="2" id="KW-0145">Chemotaxis</keyword>
<evidence type="ECO:0000256" key="6">
    <source>
        <dbReference type="SAM" id="Phobius"/>
    </source>
</evidence>
<organism evidence="10 11">
    <name type="scientific">Zhengella mangrovi</name>
    <dbReference type="NCBI Taxonomy" id="1982044"/>
    <lineage>
        <taxon>Bacteria</taxon>
        <taxon>Pseudomonadati</taxon>
        <taxon>Pseudomonadota</taxon>
        <taxon>Alphaproteobacteria</taxon>
        <taxon>Hyphomicrobiales</taxon>
        <taxon>Notoacmeibacteraceae</taxon>
        <taxon>Zhengella</taxon>
    </lineage>
</organism>
<keyword evidence="11" id="KW-1185">Reference proteome</keyword>
<dbReference type="AlphaFoldDB" id="A0A2G1QNX6"/>
<dbReference type="InterPro" id="IPR003660">
    <property type="entry name" value="HAMP_dom"/>
</dbReference>
<dbReference type="InterPro" id="IPR013587">
    <property type="entry name" value="Nitrate/nitrite_sensing"/>
</dbReference>
<protein>
    <recommendedName>
        <fullName evidence="12">Chemotaxis protein</fullName>
    </recommendedName>
</protein>
<name>A0A2G1QNX6_9HYPH</name>
<keyword evidence="4" id="KW-0807">Transducer</keyword>
<dbReference type="GO" id="GO:0005886">
    <property type="term" value="C:plasma membrane"/>
    <property type="evidence" value="ECO:0007669"/>
    <property type="project" value="TreeGrafter"/>
</dbReference>
<keyword evidence="5" id="KW-0175">Coiled coil</keyword>
<dbReference type="PROSITE" id="PS50111">
    <property type="entry name" value="CHEMOTAXIS_TRANSDUC_2"/>
    <property type="match status" value="1"/>
</dbReference>
<dbReference type="SMART" id="SM00283">
    <property type="entry name" value="MA"/>
    <property type="match status" value="1"/>
</dbReference>
<dbReference type="EMBL" id="PDVP01000004">
    <property type="protein sequence ID" value="PHP67212.1"/>
    <property type="molecule type" value="Genomic_DNA"/>
</dbReference>
<dbReference type="PROSITE" id="PS50906">
    <property type="entry name" value="NIT"/>
    <property type="match status" value="1"/>
</dbReference>
<feature type="coiled-coil region" evidence="5">
    <location>
        <begin position="461"/>
        <end position="488"/>
    </location>
</feature>
<keyword evidence="6" id="KW-0812">Transmembrane</keyword>
<sequence length="815" mass="86720">MCGMRLSVTYGLALRAKPSVHFSRRISGRVGSCRGTVLRKASAMMATPDCRFIQLDRASRHRSVRGVAVRTRVYPMLLQRFRISTRILCASLVPMAAFTIFAVMQILSLKADADHYGATQSLIRQERVLSTAIHMLQKERGYSFAHVGSQGRDMGSELIAARKDTDLALAGIAETGATLNGFDAASFAGAVETMSAQLQKLAGMRDRIDALDLTAGEAGGYYTATIAAILNTSREMTGLLGDPELSREFDAYLDAVTAKELAGQERGLGAAAIGANRFQDGGFGRFVDLMGGQSFLMERFLSAVEGDTGAQVREIYGEGLPRELASMRQSLIMGGVNGMVFGLDGKHWFDTATAWIERLNKVALVASEDIKSRAALGEERASSSLRFTAAALVLATLGMAVFLVFLVRSINGPLKGLSSILKGMAAGNLDADITYASQSNELGDMARSVLDLKEAIRRRVEEEAAVQARRAEDDARRSEEEAERIKRQAESTRFAVGELGGGLNRLADGDVTYRIEHHFVDTLDALRENYNVSMDRLQETLASVQDGVRNIDAGVREIRVASDDLAGRTEQQAASVEETAAAIEEITTAVKDSAARAAEVGRIVGKATQAAEKSGDVVRQAVESIGRIAASSKEIEQIIAVIDDIAFQTNLLALNAGVEAARAGEAGSGFGVVAGEVRELAQRSARSAKEIQALIQSSASEVKDGVDLVNRTGEALSGIIEEVQQVNAHVSAIAAAAAQQSTSLAEVSIAVSSIDHSTQTNAAMVEQTTAATHGLEKEAGTLSRLVAQFQVGAAGYGAADQRGMHRRNEGQAAAA</sequence>
<evidence type="ECO:0000313" key="11">
    <source>
        <dbReference type="Proteomes" id="UP000221168"/>
    </source>
</evidence>
<keyword evidence="6" id="KW-1133">Transmembrane helix</keyword>
<evidence type="ECO:0008006" key="12">
    <source>
        <dbReference type="Google" id="ProtNLM"/>
    </source>
</evidence>
<proteinExistence type="inferred from homology"/>
<reference evidence="10 11" key="1">
    <citation type="submission" date="2017-10" db="EMBL/GenBank/DDBJ databases">
        <title>Sedimentibacterium mangrovi gen. nov., sp. nov., a novel member of family Phyllobacteriacea isolated from mangrove sediment.</title>
        <authorList>
            <person name="Liao H."/>
            <person name="Tian Y."/>
        </authorList>
    </citation>
    <scope>NUCLEOTIDE SEQUENCE [LARGE SCALE GENOMIC DNA]</scope>
    <source>
        <strain evidence="10 11">X9-2-2</strain>
    </source>
</reference>
<feature type="domain" description="Methyl-accepting transducer" evidence="7">
    <location>
        <begin position="547"/>
        <end position="776"/>
    </location>
</feature>
<feature type="transmembrane region" description="Helical" evidence="6">
    <location>
        <begin position="87"/>
        <end position="107"/>
    </location>
</feature>
<dbReference type="Proteomes" id="UP000221168">
    <property type="component" value="Unassembled WGS sequence"/>
</dbReference>
<evidence type="ECO:0000256" key="2">
    <source>
        <dbReference type="ARBA" id="ARBA00022500"/>
    </source>
</evidence>
<dbReference type="PANTHER" id="PTHR43531">
    <property type="entry name" value="PROTEIN ICFG"/>
    <property type="match status" value="1"/>
</dbReference>
<dbReference type="InterPro" id="IPR004090">
    <property type="entry name" value="Chemotax_Me-accpt_rcpt"/>
</dbReference>
<dbReference type="PANTHER" id="PTHR43531:SF11">
    <property type="entry name" value="METHYL-ACCEPTING CHEMOTAXIS PROTEIN 3"/>
    <property type="match status" value="1"/>
</dbReference>
<evidence type="ECO:0000259" key="8">
    <source>
        <dbReference type="PROSITE" id="PS50885"/>
    </source>
</evidence>
<dbReference type="Gene3D" id="1.10.287.950">
    <property type="entry name" value="Methyl-accepting chemotaxis protein"/>
    <property type="match status" value="1"/>
</dbReference>
<evidence type="ECO:0000313" key="10">
    <source>
        <dbReference type="EMBL" id="PHP67212.1"/>
    </source>
</evidence>
<dbReference type="FunFam" id="1.10.287.950:FF:000001">
    <property type="entry name" value="Methyl-accepting chemotaxis sensory transducer"/>
    <property type="match status" value="1"/>
</dbReference>
<evidence type="ECO:0000256" key="1">
    <source>
        <dbReference type="ARBA" id="ARBA00004370"/>
    </source>
</evidence>
<keyword evidence="6" id="KW-0472">Membrane</keyword>
<dbReference type="Gene3D" id="6.10.340.10">
    <property type="match status" value="1"/>
</dbReference>
<feature type="domain" description="HAMP" evidence="8">
    <location>
        <begin position="490"/>
        <end position="542"/>
    </location>
</feature>
<dbReference type="InterPro" id="IPR004089">
    <property type="entry name" value="MCPsignal_dom"/>
</dbReference>
<dbReference type="GO" id="GO:0006935">
    <property type="term" value="P:chemotaxis"/>
    <property type="evidence" value="ECO:0007669"/>
    <property type="project" value="UniProtKB-KW"/>
</dbReference>
<comment type="caution">
    <text evidence="10">The sequence shown here is derived from an EMBL/GenBank/DDBJ whole genome shotgun (WGS) entry which is preliminary data.</text>
</comment>
<feature type="domain" description="HAMP" evidence="8">
    <location>
        <begin position="408"/>
        <end position="461"/>
    </location>
</feature>
<accession>A0A2G1QNX6</accession>
<dbReference type="InterPro" id="IPR051310">
    <property type="entry name" value="MCP_chemotaxis"/>
</dbReference>
<dbReference type="Pfam" id="PF00672">
    <property type="entry name" value="HAMP"/>
    <property type="match status" value="2"/>
</dbReference>
<evidence type="ECO:0000256" key="4">
    <source>
        <dbReference type="PROSITE-ProRule" id="PRU00284"/>
    </source>
</evidence>
<evidence type="ECO:0000259" key="7">
    <source>
        <dbReference type="PROSITE" id="PS50111"/>
    </source>
</evidence>
<dbReference type="OrthoDB" id="2489132at2"/>
<dbReference type="SMART" id="SM00304">
    <property type="entry name" value="HAMP"/>
    <property type="match status" value="2"/>
</dbReference>
<dbReference type="InterPro" id="IPR010910">
    <property type="entry name" value="Nitrate/nitrite_sensing_bac"/>
</dbReference>
<dbReference type="GO" id="GO:0004888">
    <property type="term" value="F:transmembrane signaling receptor activity"/>
    <property type="evidence" value="ECO:0007669"/>
    <property type="project" value="InterPro"/>
</dbReference>
<feature type="domain" description="NIT" evidence="9">
    <location>
        <begin position="127"/>
        <end position="377"/>
    </location>
</feature>
<dbReference type="SUPFAM" id="SSF158472">
    <property type="entry name" value="HAMP domain-like"/>
    <property type="match status" value="1"/>
</dbReference>
<evidence type="ECO:0000256" key="3">
    <source>
        <dbReference type="ARBA" id="ARBA00029447"/>
    </source>
</evidence>
<dbReference type="Pfam" id="PF00015">
    <property type="entry name" value="MCPsignal"/>
    <property type="match status" value="1"/>
</dbReference>
<comment type="similarity">
    <text evidence="3">Belongs to the methyl-accepting chemotaxis (MCP) protein family.</text>
</comment>
<evidence type="ECO:0000259" key="9">
    <source>
        <dbReference type="PROSITE" id="PS50906"/>
    </source>
</evidence>
<dbReference type="CDD" id="cd11386">
    <property type="entry name" value="MCP_signal"/>
    <property type="match status" value="1"/>
</dbReference>
<dbReference type="PRINTS" id="PR00260">
    <property type="entry name" value="CHEMTRNSDUCR"/>
</dbReference>
<dbReference type="SUPFAM" id="SSF58104">
    <property type="entry name" value="Methyl-accepting chemotaxis protein (MCP) signaling domain"/>
    <property type="match status" value="1"/>
</dbReference>
<comment type="subcellular location">
    <subcellularLocation>
        <location evidence="1">Membrane</location>
    </subcellularLocation>
</comment>